<proteinExistence type="predicted"/>
<feature type="signal peptide" evidence="1">
    <location>
        <begin position="1"/>
        <end position="19"/>
    </location>
</feature>
<reference evidence="3" key="1">
    <citation type="submission" date="2018-02" db="EMBL/GenBank/DDBJ databases">
        <title>Genome sequencing of Solimonas sp. HR-BB.</title>
        <authorList>
            <person name="Lee Y."/>
            <person name="Jeon C.O."/>
        </authorList>
    </citation>
    <scope>NUCLEOTIDE SEQUENCE [LARGE SCALE GENOMIC DNA]</scope>
    <source>
        <strain evidence="3">HR-U</strain>
    </source>
</reference>
<feature type="chain" id="PRO_5015727883" evidence="1">
    <location>
        <begin position="20"/>
        <end position="554"/>
    </location>
</feature>
<dbReference type="AlphaFoldDB" id="A0A2S7IL23"/>
<keyword evidence="3" id="KW-1185">Reference proteome</keyword>
<name>A0A2S7IL23_9BACT</name>
<evidence type="ECO:0000313" key="2">
    <source>
        <dbReference type="EMBL" id="PQA58356.1"/>
    </source>
</evidence>
<protein>
    <submittedName>
        <fullName evidence="2">Uncharacterized protein</fullName>
    </submittedName>
</protein>
<dbReference type="OrthoDB" id="1433916at2"/>
<dbReference type="RefSeq" id="WP_104709581.1">
    <property type="nucleotide sequence ID" value="NZ_PTRA01000001.1"/>
</dbReference>
<evidence type="ECO:0000313" key="3">
    <source>
        <dbReference type="Proteomes" id="UP000239590"/>
    </source>
</evidence>
<dbReference type="Proteomes" id="UP000239590">
    <property type="component" value="Unassembled WGS sequence"/>
</dbReference>
<dbReference type="EMBL" id="PTRA01000001">
    <property type="protein sequence ID" value="PQA58356.1"/>
    <property type="molecule type" value="Genomic_DNA"/>
</dbReference>
<keyword evidence="1" id="KW-0732">Signal</keyword>
<accession>A0A2S7IL23</accession>
<evidence type="ECO:0000256" key="1">
    <source>
        <dbReference type="SAM" id="SignalP"/>
    </source>
</evidence>
<sequence length="554" mass="62027">MKKILLLFLVLLSIIISCKNDNISLEDFNDKNKNNEIERFKEALKVQLSKNIDANNYIKDYNISWSMSLKKYFANGKVYLQVPIQNTKKEDRLFYYNDLKKSIKAPDLQILYYKDSLGQEILQLMEMLPDVDYARKHGEFTEDFSFSGLQLFRDLDGKLMNGYRFKDGKRISKVFPGVSNGRINGEVCIISYRQYYTASCFNASGIIVKGTNVLYTNQTGPIAPGCPYEQGYTCFCYVPTDSPEVLSEVCTYIPDDPTNPGTGTGSIALKELEVDKLKLLGPCPGLNNWRNLVIQQPENFIKNKLAALPSYTPFTSTIPTLVNVPGDWYVHAISNAEGVAINLDEYSVYLDDLPMLNGHRMSIAEFSEYIRLHINDFVDNSKATFNPHSQTGHNESAIWNSSNPLGAIISIAIPGDYGSVITTGFSPGGFGSAGWTFSTIHDPWNGDHPVSGNRYFGVYEQGSGYVVFTQGADRITNYLGSLMGWATNAANGTEFQFTQSDILWKSFQSKISQFANTHGTSSQIRAAKQYTPNWNKIKEALQSNKSLDTVPCNN</sequence>
<gene>
    <name evidence="2" type="ORF">C5O19_01385</name>
</gene>
<comment type="caution">
    <text evidence="2">The sequence shown here is derived from an EMBL/GenBank/DDBJ whole genome shotgun (WGS) entry which is preliminary data.</text>
</comment>
<dbReference type="PROSITE" id="PS51257">
    <property type="entry name" value="PROKAR_LIPOPROTEIN"/>
    <property type="match status" value="1"/>
</dbReference>
<organism evidence="2 3">
    <name type="scientific">Siphonobacter curvatus</name>
    <dbReference type="NCBI Taxonomy" id="2094562"/>
    <lineage>
        <taxon>Bacteria</taxon>
        <taxon>Pseudomonadati</taxon>
        <taxon>Bacteroidota</taxon>
        <taxon>Cytophagia</taxon>
        <taxon>Cytophagales</taxon>
        <taxon>Cytophagaceae</taxon>
        <taxon>Siphonobacter</taxon>
    </lineage>
</organism>